<dbReference type="AlphaFoldDB" id="A0AAV7M2F2"/>
<keyword evidence="3" id="KW-1185">Reference proteome</keyword>
<feature type="compositionally biased region" description="Low complexity" evidence="1">
    <location>
        <begin position="84"/>
        <end position="98"/>
    </location>
</feature>
<organism evidence="2 3">
    <name type="scientific">Pleurodeles waltl</name>
    <name type="common">Iberian ribbed newt</name>
    <dbReference type="NCBI Taxonomy" id="8319"/>
    <lineage>
        <taxon>Eukaryota</taxon>
        <taxon>Metazoa</taxon>
        <taxon>Chordata</taxon>
        <taxon>Craniata</taxon>
        <taxon>Vertebrata</taxon>
        <taxon>Euteleostomi</taxon>
        <taxon>Amphibia</taxon>
        <taxon>Batrachia</taxon>
        <taxon>Caudata</taxon>
        <taxon>Salamandroidea</taxon>
        <taxon>Salamandridae</taxon>
        <taxon>Pleurodelinae</taxon>
        <taxon>Pleurodeles</taxon>
    </lineage>
</organism>
<evidence type="ECO:0000313" key="2">
    <source>
        <dbReference type="EMBL" id="KAJ1097971.1"/>
    </source>
</evidence>
<evidence type="ECO:0000313" key="3">
    <source>
        <dbReference type="Proteomes" id="UP001066276"/>
    </source>
</evidence>
<dbReference type="Proteomes" id="UP001066276">
    <property type="component" value="Chromosome 10"/>
</dbReference>
<dbReference type="EMBL" id="JANPWB010000014">
    <property type="protein sequence ID" value="KAJ1097971.1"/>
    <property type="molecule type" value="Genomic_DNA"/>
</dbReference>
<name>A0AAV7M2F2_PLEWA</name>
<protein>
    <submittedName>
        <fullName evidence="2">Uncharacterized protein</fullName>
    </submittedName>
</protein>
<reference evidence="2" key="1">
    <citation type="journal article" date="2022" name="bioRxiv">
        <title>Sequencing and chromosome-scale assembly of the giantPleurodeles waltlgenome.</title>
        <authorList>
            <person name="Brown T."/>
            <person name="Elewa A."/>
            <person name="Iarovenko S."/>
            <person name="Subramanian E."/>
            <person name="Araus A.J."/>
            <person name="Petzold A."/>
            <person name="Susuki M."/>
            <person name="Suzuki K.-i.T."/>
            <person name="Hayashi T."/>
            <person name="Toyoda A."/>
            <person name="Oliveira C."/>
            <person name="Osipova E."/>
            <person name="Leigh N.D."/>
            <person name="Simon A."/>
            <person name="Yun M.H."/>
        </authorList>
    </citation>
    <scope>NUCLEOTIDE SEQUENCE</scope>
    <source>
        <strain evidence="2">20211129_DDA</strain>
        <tissue evidence="2">Liver</tissue>
    </source>
</reference>
<feature type="region of interest" description="Disordered" evidence="1">
    <location>
        <begin position="73"/>
        <end position="153"/>
    </location>
</feature>
<comment type="caution">
    <text evidence="2">The sequence shown here is derived from an EMBL/GenBank/DDBJ whole genome shotgun (WGS) entry which is preliminary data.</text>
</comment>
<sequence length="153" mass="16110">MLLGPRPPPDTVYLADNEYDGHWRVTFVTCALMLGVQVHLLSPGAHRSEHLLTFSHATAEGAHSSLLLDDAGLRSQGTAEDEAACSVTDSSASSSATSNDGDRDQTDIAGSKRCVHSFVNHGPIQEREPSAATAYHDASGRAPLTEAPNGSSE</sequence>
<proteinExistence type="predicted"/>
<accession>A0AAV7M2F2</accession>
<evidence type="ECO:0000256" key="1">
    <source>
        <dbReference type="SAM" id="MobiDB-lite"/>
    </source>
</evidence>
<gene>
    <name evidence="2" type="ORF">NDU88_003087</name>
</gene>